<evidence type="ECO:0000256" key="1">
    <source>
        <dbReference type="SAM" id="Phobius"/>
    </source>
</evidence>
<dbReference type="InterPro" id="IPR017581">
    <property type="entry name" value="AtpR-like"/>
</dbReference>
<accession>C7LQ38</accession>
<dbReference type="Pfam" id="PF12966">
    <property type="entry name" value="AtpR"/>
    <property type="match status" value="1"/>
</dbReference>
<evidence type="ECO:0000313" key="3">
    <source>
        <dbReference type="Proteomes" id="UP000002216"/>
    </source>
</evidence>
<reference evidence="2 3" key="1">
    <citation type="journal article" date="2009" name="Stand. Genomic Sci.">
        <title>Complete genome sequence of Desulfomicrobium baculatum type strain (X).</title>
        <authorList>
            <person name="Copeland A."/>
            <person name="Spring S."/>
            <person name="Goker M."/>
            <person name="Schneider S."/>
            <person name="Lapidus A."/>
            <person name="Del Rio T.G."/>
            <person name="Tice H."/>
            <person name="Cheng J.F."/>
            <person name="Chen F."/>
            <person name="Nolan M."/>
            <person name="Bruce D."/>
            <person name="Goodwin L."/>
            <person name="Pitluck S."/>
            <person name="Ivanova N."/>
            <person name="Mavrommatis K."/>
            <person name="Ovchinnikova G."/>
            <person name="Pati A."/>
            <person name="Chen A."/>
            <person name="Palaniappan K."/>
            <person name="Land M."/>
            <person name="Hauser L."/>
            <person name="Chang Y.J."/>
            <person name="Jeffries C.C."/>
            <person name="Meincke L."/>
            <person name="Sims D."/>
            <person name="Brettin T."/>
            <person name="Detter J.C."/>
            <person name="Han C."/>
            <person name="Chain P."/>
            <person name="Bristow J."/>
            <person name="Eisen J.A."/>
            <person name="Markowitz V."/>
            <person name="Hugenholtz P."/>
            <person name="Kyrpides N.C."/>
            <person name="Klenk H.P."/>
            <person name="Lucas S."/>
        </authorList>
    </citation>
    <scope>NUCLEOTIDE SEQUENCE [LARGE SCALE GENOMIC DNA]</scope>
    <source>
        <strain evidence="3">DSM 4028 / VKM B-1378 / X</strain>
    </source>
</reference>
<dbReference type="EMBL" id="CP001629">
    <property type="protein sequence ID" value="ACU89064.1"/>
    <property type="molecule type" value="Genomic_DNA"/>
</dbReference>
<keyword evidence="3" id="KW-1185">Reference proteome</keyword>
<dbReference type="NCBIfam" id="TIGR03165">
    <property type="entry name" value="F1F0_chp_2"/>
    <property type="match status" value="1"/>
</dbReference>
<dbReference type="Proteomes" id="UP000002216">
    <property type="component" value="Chromosome"/>
</dbReference>
<dbReference type="eggNOG" id="ENOG50331H5">
    <property type="taxonomic scope" value="Bacteria"/>
</dbReference>
<proteinExistence type="predicted"/>
<organism evidence="2 3">
    <name type="scientific">Desulfomicrobium baculatum (strain DSM 4028 / VKM B-1378 / X)</name>
    <name type="common">Desulfovibrio baculatus</name>
    <dbReference type="NCBI Taxonomy" id="525897"/>
    <lineage>
        <taxon>Bacteria</taxon>
        <taxon>Pseudomonadati</taxon>
        <taxon>Thermodesulfobacteriota</taxon>
        <taxon>Desulfovibrionia</taxon>
        <taxon>Desulfovibrionales</taxon>
        <taxon>Desulfomicrobiaceae</taxon>
        <taxon>Desulfomicrobium</taxon>
    </lineage>
</organism>
<feature type="transmembrane region" description="Helical" evidence="1">
    <location>
        <begin position="65"/>
        <end position="82"/>
    </location>
</feature>
<dbReference type="OrthoDB" id="467414at2"/>
<sequence>MNETLTLVLALAAGVLLGGLFFGGLWWTVRKGVSSKRPAFWFFASLLLRMGITLTGFHFIAGGHLGRLLMCLLGFFIARLVVTRLTRTVEKPACLAQEAGHAS</sequence>
<feature type="transmembrane region" description="Helical" evidence="1">
    <location>
        <begin position="6"/>
        <end position="27"/>
    </location>
</feature>
<dbReference type="STRING" id="525897.Dbac_0949"/>
<dbReference type="HOGENOM" id="CLU_155951_1_0_7"/>
<gene>
    <name evidence="2" type="ordered locus">Dbac_0949</name>
</gene>
<evidence type="ECO:0000313" key="2">
    <source>
        <dbReference type="EMBL" id="ACU89064.1"/>
    </source>
</evidence>
<keyword evidence="1" id="KW-0472">Membrane</keyword>
<protein>
    <submittedName>
        <fullName evidence="2">F1/F0 ATPase, Methanosarcina type, subunit 2</fullName>
    </submittedName>
</protein>
<dbReference type="AlphaFoldDB" id="C7LQ38"/>
<keyword evidence="1" id="KW-1133">Transmembrane helix</keyword>
<keyword evidence="1" id="KW-0812">Transmembrane</keyword>
<feature type="transmembrane region" description="Helical" evidence="1">
    <location>
        <begin position="39"/>
        <end position="59"/>
    </location>
</feature>
<name>C7LQ38_DESBD</name>
<dbReference type="KEGG" id="dba:Dbac_0949"/>